<dbReference type="Pfam" id="PF00550">
    <property type="entry name" value="PP-binding"/>
    <property type="match status" value="1"/>
</dbReference>
<dbReference type="InterPro" id="IPR001031">
    <property type="entry name" value="Thioesterase"/>
</dbReference>
<dbReference type="PANTHER" id="PTHR11487:SF0">
    <property type="entry name" value="S-ACYL FATTY ACID SYNTHASE THIOESTERASE, MEDIUM CHAIN"/>
    <property type="match status" value="1"/>
</dbReference>
<dbReference type="AlphaFoldDB" id="A0A1H0VHK0"/>
<dbReference type="PROSITE" id="PS50075">
    <property type="entry name" value="CARRIER"/>
    <property type="match status" value="1"/>
</dbReference>
<dbReference type="SUPFAM" id="SSF53474">
    <property type="entry name" value="alpha/beta-Hydrolases"/>
    <property type="match status" value="1"/>
</dbReference>
<accession>A0A1H0VHK0</accession>
<keyword evidence="4" id="KW-1185">Reference proteome</keyword>
<dbReference type="GO" id="GO:0008610">
    <property type="term" value="P:lipid biosynthetic process"/>
    <property type="evidence" value="ECO:0007669"/>
    <property type="project" value="TreeGrafter"/>
</dbReference>
<reference evidence="4" key="1">
    <citation type="submission" date="2016-10" db="EMBL/GenBank/DDBJ databases">
        <authorList>
            <person name="Varghese N."/>
            <person name="Submissions S."/>
        </authorList>
    </citation>
    <scope>NUCLEOTIDE SEQUENCE [LARGE SCALE GENOMIC DNA]</scope>
    <source>
        <strain evidence="4">IBRC-M 10655</strain>
    </source>
</reference>
<feature type="domain" description="Carrier" evidence="2">
    <location>
        <begin position="258"/>
        <end position="334"/>
    </location>
</feature>
<dbReference type="Pfam" id="PF00975">
    <property type="entry name" value="Thioesterase"/>
    <property type="match status" value="1"/>
</dbReference>
<dbReference type="STRING" id="504798.SAMN05421871_11212"/>
<evidence type="ECO:0000313" key="4">
    <source>
        <dbReference type="Proteomes" id="UP000199651"/>
    </source>
</evidence>
<dbReference type="PANTHER" id="PTHR11487">
    <property type="entry name" value="THIOESTERASE"/>
    <property type="match status" value="1"/>
</dbReference>
<evidence type="ECO:0000313" key="3">
    <source>
        <dbReference type="EMBL" id="SDP77566.1"/>
    </source>
</evidence>
<dbReference type="Proteomes" id="UP000199651">
    <property type="component" value="Unassembled WGS sequence"/>
</dbReference>
<dbReference type="InterPro" id="IPR036736">
    <property type="entry name" value="ACP-like_sf"/>
</dbReference>
<dbReference type="InterPro" id="IPR029058">
    <property type="entry name" value="AB_hydrolase_fold"/>
</dbReference>
<dbReference type="OrthoDB" id="2455700at2"/>
<dbReference type="InterPro" id="IPR012223">
    <property type="entry name" value="TEII"/>
</dbReference>
<dbReference type="InterPro" id="IPR009081">
    <property type="entry name" value="PP-bd_ACP"/>
</dbReference>
<sequence>MTIFRGDWIRCYRPRPYATRRLICFPHAAGGAGFYRQWVDTLPADTELWAVQYPGREDRFTEPCVPDMDALADLVADALAPVLDLPTAVFGHSMGAAVGYEVTRRLLGRGAPVDRLFVSARPSPSHQRATRTEVYLRDDDGIVAELATLRGSGIAVLDQPELRELVLPMVRNDFRLIETYRPADFAPLPIPILALAGADDPRMTVAQAADWAEATDAGFALEVFPGGHFYLEPHRVQVIDTVIRQMNTPTSKEKAMTTPDELTVDGIRASVAELLAIDVDRVGPEDNLLMLGVDSIKLMGLASRWQRHGVEVPFVELAENPTAAHWSKLLSGAA</sequence>
<evidence type="ECO:0000256" key="1">
    <source>
        <dbReference type="ARBA" id="ARBA00007169"/>
    </source>
</evidence>
<gene>
    <name evidence="3" type="ORF">SAMN05192558_11412</name>
</gene>
<evidence type="ECO:0000259" key="2">
    <source>
        <dbReference type="PROSITE" id="PS50075"/>
    </source>
</evidence>
<dbReference type="RefSeq" id="WP_133794513.1">
    <property type="nucleotide sequence ID" value="NZ_FNDV01000012.1"/>
</dbReference>
<organism evidence="3 4">
    <name type="scientific">Actinokineospora alba</name>
    <dbReference type="NCBI Taxonomy" id="504798"/>
    <lineage>
        <taxon>Bacteria</taxon>
        <taxon>Bacillati</taxon>
        <taxon>Actinomycetota</taxon>
        <taxon>Actinomycetes</taxon>
        <taxon>Pseudonocardiales</taxon>
        <taxon>Pseudonocardiaceae</taxon>
        <taxon>Actinokineospora</taxon>
    </lineage>
</organism>
<proteinExistence type="inferred from homology"/>
<protein>
    <submittedName>
        <fullName evidence="3">Pyochelin biosynthetic protein PchC</fullName>
    </submittedName>
</protein>
<dbReference type="Gene3D" id="3.40.50.1820">
    <property type="entry name" value="alpha/beta hydrolase"/>
    <property type="match status" value="1"/>
</dbReference>
<comment type="similarity">
    <text evidence="1">Belongs to the thioesterase family.</text>
</comment>
<dbReference type="EMBL" id="FNJB01000014">
    <property type="protein sequence ID" value="SDP77566.1"/>
    <property type="molecule type" value="Genomic_DNA"/>
</dbReference>
<dbReference type="SUPFAM" id="SSF47336">
    <property type="entry name" value="ACP-like"/>
    <property type="match status" value="1"/>
</dbReference>
<dbReference type="Gene3D" id="1.10.1200.10">
    <property type="entry name" value="ACP-like"/>
    <property type="match status" value="1"/>
</dbReference>
<name>A0A1H0VHK0_9PSEU</name>